<accession>A0A6J7X5K6</accession>
<reference evidence="1" key="1">
    <citation type="submission" date="2020-05" db="EMBL/GenBank/DDBJ databases">
        <authorList>
            <person name="Chiriac C."/>
            <person name="Salcher M."/>
            <person name="Ghai R."/>
            <person name="Kavagutti S V."/>
        </authorList>
    </citation>
    <scope>NUCLEOTIDE SEQUENCE</scope>
</reference>
<proteinExistence type="predicted"/>
<dbReference type="EMBL" id="LR798354">
    <property type="protein sequence ID" value="CAB5225905.1"/>
    <property type="molecule type" value="Genomic_DNA"/>
</dbReference>
<organism evidence="1">
    <name type="scientific">uncultured Caudovirales phage</name>
    <dbReference type="NCBI Taxonomy" id="2100421"/>
    <lineage>
        <taxon>Viruses</taxon>
        <taxon>Duplodnaviria</taxon>
        <taxon>Heunggongvirae</taxon>
        <taxon>Uroviricota</taxon>
        <taxon>Caudoviricetes</taxon>
        <taxon>Peduoviridae</taxon>
        <taxon>Maltschvirus</taxon>
        <taxon>Maltschvirus maltsch</taxon>
    </lineage>
</organism>
<gene>
    <name evidence="1" type="ORF">UFOVP756_17</name>
</gene>
<protein>
    <submittedName>
        <fullName evidence="1">Uncharacterized protein</fullName>
    </submittedName>
</protein>
<sequence>MNDIHYTNQAIALATKERNKDNMDKIDRTAIHAVRANDPNKTVFLFKKEPTPAMIERNKALVIDKSIKPTQLYTEVTKKNENIYKNDPDFTNMVDFIYAFPNKSRAGVAKYLEENNIIVYQYKQQKYVKTQDFLIMKINRRKLTVI</sequence>
<evidence type="ECO:0000313" key="1">
    <source>
        <dbReference type="EMBL" id="CAB5225905.1"/>
    </source>
</evidence>
<name>A0A6J7X5K6_9CAUD</name>